<dbReference type="AlphaFoldDB" id="A0A967F0Z4"/>
<keyword evidence="2" id="KW-1185">Reference proteome</keyword>
<accession>A0A967F0Z4</accession>
<organism evidence="1 2">
    <name type="scientific">Pelagibius litoralis</name>
    <dbReference type="NCBI Taxonomy" id="374515"/>
    <lineage>
        <taxon>Bacteria</taxon>
        <taxon>Pseudomonadati</taxon>
        <taxon>Pseudomonadota</taxon>
        <taxon>Alphaproteobacteria</taxon>
        <taxon>Rhodospirillales</taxon>
        <taxon>Rhodovibrionaceae</taxon>
        <taxon>Pelagibius</taxon>
    </lineage>
</organism>
<sequence>MCGRTRRQALGLGLRLGVGAGAALLLSGHTPYGQWVVYRKKHLLIGCHKADPGAYDLAKQVVAQLDAHLPAAKSRVARAPHAGRLASLLATAQMDVATLSGSEAAAMQAGSGGFAPYGPVALRLLLPLGDRLLIARADFPERHAWLVTAALAGTDLAPEIQTAQEAAVPWHPGSRAFLEGRPEPGSD</sequence>
<name>A0A967F0Z4_9PROT</name>
<reference evidence="1" key="1">
    <citation type="submission" date="2020-03" db="EMBL/GenBank/DDBJ databases">
        <title>Genome of Pelagibius litoralis DSM 21314T.</title>
        <authorList>
            <person name="Wang G."/>
        </authorList>
    </citation>
    <scope>NUCLEOTIDE SEQUENCE</scope>
    <source>
        <strain evidence="1">DSM 21314</strain>
    </source>
</reference>
<gene>
    <name evidence="1" type="ORF">HBA54_21230</name>
</gene>
<dbReference type="EMBL" id="JAAQPH010000019">
    <property type="protein sequence ID" value="NIA71126.1"/>
    <property type="molecule type" value="Genomic_DNA"/>
</dbReference>
<protein>
    <submittedName>
        <fullName evidence="1">Uncharacterized protein</fullName>
    </submittedName>
</protein>
<evidence type="ECO:0000313" key="2">
    <source>
        <dbReference type="Proteomes" id="UP000761264"/>
    </source>
</evidence>
<comment type="caution">
    <text evidence="1">The sequence shown here is derived from an EMBL/GenBank/DDBJ whole genome shotgun (WGS) entry which is preliminary data.</text>
</comment>
<dbReference type="RefSeq" id="WP_167228439.1">
    <property type="nucleotide sequence ID" value="NZ_JAAQPH010000019.1"/>
</dbReference>
<dbReference type="Proteomes" id="UP000761264">
    <property type="component" value="Unassembled WGS sequence"/>
</dbReference>
<proteinExistence type="predicted"/>
<evidence type="ECO:0000313" key="1">
    <source>
        <dbReference type="EMBL" id="NIA71126.1"/>
    </source>
</evidence>